<feature type="disulfide bond" evidence="16">
    <location>
        <begin position="1956"/>
        <end position="2017"/>
    </location>
</feature>
<feature type="disulfide bond" evidence="16">
    <location>
        <begin position="1219"/>
        <end position="1229"/>
    </location>
</feature>
<accession>A0ABM3SC34</accession>
<keyword evidence="17" id="KW-1133">Transmembrane helix</keyword>
<feature type="disulfide bond" evidence="16">
    <location>
        <begin position="146"/>
        <end position="207"/>
    </location>
</feature>
<dbReference type="InterPro" id="IPR055356">
    <property type="entry name" value="ZP-N"/>
</dbReference>
<dbReference type="SMART" id="SM00042">
    <property type="entry name" value="CUB"/>
    <property type="match status" value="2"/>
</dbReference>
<dbReference type="Gene3D" id="2.60.120.290">
    <property type="entry name" value="Spermadhesin, CUB domain"/>
    <property type="match status" value="2"/>
</dbReference>
<feature type="domain" description="SRCR" evidence="20">
    <location>
        <begin position="882"/>
        <end position="982"/>
    </location>
</feature>
<feature type="disulfide bond" evidence="16">
    <location>
        <begin position="1048"/>
        <end position="1109"/>
    </location>
</feature>
<evidence type="ECO:0000256" key="12">
    <source>
        <dbReference type="ARBA" id="ARBA00030560"/>
    </source>
</evidence>
<feature type="disulfide bond" evidence="16">
    <location>
        <begin position="1828"/>
        <end position="1889"/>
    </location>
</feature>
<feature type="disulfide bond" evidence="16">
    <location>
        <begin position="1303"/>
        <end position="1367"/>
    </location>
</feature>
<dbReference type="PROSITE" id="PS00682">
    <property type="entry name" value="ZP_1"/>
    <property type="match status" value="1"/>
</dbReference>
<feature type="disulfide bond" evidence="16">
    <location>
        <begin position="792"/>
        <end position="853"/>
    </location>
</feature>
<dbReference type="InterPro" id="IPR036772">
    <property type="entry name" value="SRCR-like_dom_sf"/>
</dbReference>
<feature type="disulfide bond" evidence="16">
    <location>
        <begin position="260"/>
        <end position="324"/>
    </location>
</feature>
<evidence type="ECO:0000256" key="15">
    <source>
        <dbReference type="PROSITE-ProRule" id="PRU00059"/>
    </source>
</evidence>
<dbReference type="Pfam" id="PF00530">
    <property type="entry name" value="SRCR"/>
    <property type="match status" value="16"/>
</dbReference>
<feature type="domain" description="SRCR" evidence="20">
    <location>
        <begin position="1010"/>
        <end position="1110"/>
    </location>
</feature>
<evidence type="ECO:0000259" key="20">
    <source>
        <dbReference type="PROSITE" id="PS50287"/>
    </source>
</evidence>
<feature type="disulfide bond" evidence="16">
    <location>
        <begin position="1731"/>
        <end position="1741"/>
    </location>
</feature>
<feature type="domain" description="SRCR" evidence="20">
    <location>
        <begin position="235"/>
        <end position="335"/>
    </location>
</feature>
<dbReference type="SUPFAM" id="SSF49854">
    <property type="entry name" value="Spermadhesin, CUB domain"/>
    <property type="match status" value="2"/>
</dbReference>
<feature type="domain" description="SRCR" evidence="20">
    <location>
        <begin position="2161"/>
        <end position="2264"/>
    </location>
</feature>
<feature type="disulfide bond" evidence="16">
    <location>
        <begin position="1687"/>
        <end position="1751"/>
    </location>
</feature>
<feature type="domain" description="SRCR" evidence="20">
    <location>
        <begin position="1918"/>
        <end position="2018"/>
    </location>
</feature>
<feature type="disulfide bond" evidence="16">
    <location>
        <begin position="823"/>
        <end position="833"/>
    </location>
</feature>
<feature type="disulfide bond" evidence="16">
    <location>
        <begin position="1079"/>
        <end position="1089"/>
    </location>
</feature>
<feature type="transmembrane region" description="Helical" evidence="17">
    <location>
        <begin position="2703"/>
        <end position="2722"/>
    </location>
</feature>
<feature type="disulfide bond" evidence="16">
    <location>
        <begin position="1035"/>
        <end position="1099"/>
    </location>
</feature>
<keyword evidence="5" id="KW-0964">Secreted</keyword>
<feature type="domain" description="SRCR" evidence="20">
    <location>
        <begin position="1534"/>
        <end position="1634"/>
    </location>
</feature>
<evidence type="ECO:0000256" key="10">
    <source>
        <dbReference type="ARBA" id="ARBA00023157"/>
    </source>
</evidence>
<feature type="disulfide bond" evidence="16">
    <location>
        <begin position="1316"/>
        <end position="1377"/>
    </location>
</feature>
<evidence type="ECO:0000256" key="9">
    <source>
        <dbReference type="ARBA" id="ARBA00022927"/>
    </source>
</evidence>
<feature type="disulfide bond" evidence="16">
    <location>
        <begin position="1175"/>
        <end position="1239"/>
    </location>
</feature>
<feature type="signal peptide" evidence="18">
    <location>
        <begin position="1"/>
        <end position="19"/>
    </location>
</feature>
<feature type="domain" description="SRCR" evidence="20">
    <location>
        <begin position="754"/>
        <end position="854"/>
    </location>
</feature>
<dbReference type="PANTHER" id="PTHR19331:SF22">
    <property type="entry name" value="DELETED IN MALIGNANT BRAIN TUMORS 1 PROTEIN"/>
    <property type="match status" value="1"/>
</dbReference>
<feature type="domain" description="SRCR" evidence="20">
    <location>
        <begin position="1406"/>
        <end position="1506"/>
    </location>
</feature>
<comment type="similarity">
    <text evidence="2">Belongs to the DMBT1 family.</text>
</comment>
<dbReference type="SUPFAM" id="SSF56487">
    <property type="entry name" value="SRCR-like"/>
    <property type="match status" value="16"/>
</dbReference>
<keyword evidence="3" id="KW-0813">Transport</keyword>
<feature type="disulfide bond" evidence="16">
    <location>
        <begin position="574"/>
        <end position="584"/>
    </location>
</feature>
<feature type="chain" id="PRO_5045231828" description="Scavenger receptor cysteine-rich domain-containing protein DMBT1" evidence="18">
    <location>
        <begin position="20"/>
        <end position="2738"/>
    </location>
</feature>
<keyword evidence="22" id="KW-1185">Reference proteome</keyword>
<feature type="domain" description="SRCR" evidence="20">
    <location>
        <begin position="1278"/>
        <end position="1378"/>
    </location>
</feature>
<feature type="disulfide bond" evidence="16">
    <location>
        <begin position="1943"/>
        <end position="2007"/>
    </location>
</feature>
<dbReference type="PRINTS" id="PR00258">
    <property type="entry name" value="SPERACTRCPTR"/>
</dbReference>
<feature type="disulfide bond" evidence="16">
    <location>
        <begin position="1559"/>
        <end position="1623"/>
    </location>
</feature>
<dbReference type="PROSITE" id="PS00420">
    <property type="entry name" value="SRCR_1"/>
    <property type="match status" value="15"/>
</dbReference>
<keyword evidence="6 18" id="KW-0732">Signal</keyword>
<gene>
    <name evidence="23" type="primary">DMBT1</name>
</gene>
<evidence type="ECO:0000256" key="2">
    <source>
        <dbReference type="ARBA" id="ARBA00009931"/>
    </source>
</evidence>
<feature type="disulfide bond" evidence="16">
    <location>
        <begin position="1347"/>
        <end position="1357"/>
    </location>
</feature>
<feature type="disulfide bond" evidence="16">
    <location>
        <begin position="1572"/>
        <end position="1633"/>
    </location>
</feature>
<evidence type="ECO:0000256" key="13">
    <source>
        <dbReference type="ARBA" id="ARBA00047197"/>
    </source>
</evidence>
<evidence type="ECO:0000256" key="6">
    <source>
        <dbReference type="ARBA" id="ARBA00022729"/>
    </source>
</evidence>
<feature type="disulfide bond" evidence="16">
    <location>
        <begin position="2202"/>
        <end position="2263"/>
    </location>
</feature>
<name>A0ABM3SC34_BALAC</name>
<evidence type="ECO:0000259" key="21">
    <source>
        <dbReference type="PROSITE" id="PS51034"/>
    </source>
</evidence>
<feature type="disulfide bond" evidence="16">
    <location>
        <begin position="2189"/>
        <end position="2253"/>
    </location>
</feature>
<feature type="disulfide bond" evidence="16">
    <location>
        <begin position="658"/>
        <end position="722"/>
    </location>
</feature>
<keyword evidence="17" id="KW-0812">Transmembrane</keyword>
<evidence type="ECO:0000256" key="18">
    <source>
        <dbReference type="SAM" id="SignalP"/>
    </source>
</evidence>
<dbReference type="Gene3D" id="2.60.40.4100">
    <property type="entry name" value="Zona pellucida, ZP-C domain"/>
    <property type="match status" value="1"/>
</dbReference>
<feature type="disulfide bond" evidence="16">
    <location>
        <begin position="1188"/>
        <end position="1249"/>
    </location>
</feature>
<dbReference type="PANTHER" id="PTHR19331">
    <property type="entry name" value="SCAVENGER RECEPTOR DOMAIN-CONTAINING"/>
    <property type="match status" value="1"/>
</dbReference>
<feature type="disulfide bond" evidence="16">
    <location>
        <begin position="177"/>
        <end position="187"/>
    </location>
</feature>
<feature type="disulfide bond" evidence="16">
    <location>
        <begin position="133"/>
        <end position="197"/>
    </location>
</feature>
<keyword evidence="11" id="KW-0325">Glycoprotein</keyword>
<feature type="disulfide bond" evidence="16">
    <location>
        <begin position="530"/>
        <end position="594"/>
    </location>
</feature>
<keyword evidence="9" id="KW-0653">Protein transport</keyword>
<evidence type="ECO:0000256" key="4">
    <source>
        <dbReference type="ARBA" id="ARBA00022473"/>
    </source>
</evidence>
<dbReference type="PROSITE" id="PS51034">
    <property type="entry name" value="ZP_2"/>
    <property type="match status" value="1"/>
</dbReference>
<feature type="disulfide bond" evidence="16">
    <location>
        <begin position="1444"/>
        <end position="1505"/>
    </location>
</feature>
<dbReference type="Pfam" id="PF00431">
    <property type="entry name" value="CUB"/>
    <property type="match status" value="2"/>
</dbReference>
<feature type="disulfide bond" evidence="16">
    <location>
        <begin position="1815"/>
        <end position="1879"/>
    </location>
</feature>
<feature type="domain" description="CUB" evidence="19">
    <location>
        <begin position="2044"/>
        <end position="2155"/>
    </location>
</feature>
<evidence type="ECO:0000313" key="23">
    <source>
        <dbReference type="RefSeq" id="XP_057387400.1"/>
    </source>
</evidence>
<sequence length="2738" mass="295496">MGISTVILEICLLWGQVLSTATSTVSDTRETAFRETQTLSSVSESDLPRTRDPWLLHTTDDALFVTEEPSTASAAEASQPQSTLLPASWQTLSSPAPSPTGTELALALRLVNGGDRCQGRVEVLYRGSWGTVCDDSWDTNDANVVCRQLGCGWATSAPGNAQYGQGSGPIVLDDVGCLGHESYLWSCPHSGWNTHNCGHSEDASVVCSGCSLQNTLGPDGVVSRLLPGTESGLALRLVNGGDRCQGRVEVLYRGSWGTVCDDSWDTNDADVVCRQLGCGWATSAPGNARYGQGSGPIILDDVHCSGHESYLWSCPHSGWNTHNCGHSEDASVVCSGWSQISWVPPDLFLRKTQESAFSRLLPGTESGLALRLVNGGDRCQGRVEVLYRGSWGTVCDDSWDTNDANVVCRQLGCGWATSAPGNARYGQGSGPIVLDDVGCSGHESYLWSCPHNPWNTHNCGHSEDASVVCSGWSQISWVPPDLFLRKTQESAFSRLLPGTESGLALRLVNGGDRCQGRVEVLYRGSWGTVCDDSWDTNDANVVCRQLGCGWATSAPGNARYGQGSGPIVLDDVGCSGHESYLWSCPHNPWNTHNCGHSEDASVVCSDARPQSTLLPGWWTSATPAYGTESGLALRLVNGGNRCQGRVEVLYRGSWGTVCDDSWDTNDANVVCRQLGCGWATSAPGNARYGQGSGPIVLDDVHCSGHESYLWSCPHNPWNTHNCGHSEDASVVCSDLDPAVTLQSSGLGTESGLALRLVNGGDRCQGRVEVLYRGSWGTVCDDSWDTNDANVVCRQLGCGWATSAPGNARYGQGSGPIVLDDVGCSGHESYLWSCPHNPWNTHNCGHSEDASVVCSDARPQSTLLPGWWTSATPAYGTESGLALRLVNGGNRCQGRVEVLYRGSWGTVCDDSWDTNDANVVCRQLGCGWATSAPGNARYGQGSGPIVLDDVHCSGHESYLWSCPHNPWNTHNCGHSEDASVVCSDARPRSTLLPGWWTSATPANGTESGLALRLVNGGDRCQGRVEVLYRGSWGTVCDDSWDTNDANVVCRQLGCGWATSAPGNARYGQGSGPIVLDDVGCSGHESYLWSCPHNPWNTHNCGHSEDASVVCSGWSQISWVSLSGDARPRSTLLPGWWTSATPANGTESGLALRLVNGGDRCQGRVEVLYRGSWGTVCDDSWDTNDANVVCRQLGCGWATSAPGNARYGQGSGPIVLDDVGCSGHESYLWSCPHNPWNTHNCGHSEDASVVCSDARPQSTLLPGWWTSATPAYGTESGLALRLVNGGDRCQGRVEVLYRGSWGTVCDDSWDTNDANVVCRQLGCGWATSAPGNARYGQGSGPIVLDDVHCSGHESYLWSCPHNPWNTHNCGHSEDASVVCSDARPRSTLLPGWWTSATPAYGTESGLALRLVNGGDRCQGRVEVLYRGSWGTVCDDSWDTNDANVVCRQLGCGWATSAPGNARYGQGSGPIVLDDVGCSGHESYLWSCPHNPWNTHNCGHSEDASVVCSDARPRSTLLPGWWTSATPAYGTESGLALRLVNGGDRCQGRVEVLYRGSWGTVCDDSWDTNDANVVCRQLGCGWATSAPGNARYGQGSGPIVLDDVHCSGHESYLWSCPHNPWNTHNCGHSEDASVVCSDARPQSTLLPGWWTSATPAYGTESGLALRLVNGGDRCQGRVEVLYRGSWGTVCDDSWDTNDANVVCRQLGCGWATSAPGNARYGQGSGPIVLDDVHCSGHESYLWSCPHNPWNTHNCGHSEDASVVCSDARPQSTLLPGWWTSATPAYGTESGLALRLVNGGDRCQGRVEVLYRGSWGTVCDDSWDTNDANVVCRQLGCGWATSAPGNARYGQGSGPIVLDDVGCSGHESYLWSCPHNPWNTHNCGHSEDASVVCSAAQISSTTPDWWRPSTPTTERTESGLALRLVNGGDRCQGRVEVLYRGSWGTVCDDSWDTNDADVVCRQLGCGWATSAPGNARYGQGSGPIVLDDVRCSGHESYLWSCPHSGWNTHNCGHSEDASVVCSAAQISSTTPDWWRPSTPTTESPSSSCGGFLSSASGTFSSPSYPGYYPNNANCVWEIQVNSSYLINLGFSSLQLEMHSSCRFDYVEIFDGSLSSNVSLRKICNYTRDIFTSSYNRMTIRFRSDVSIQNTGFSAWYNSFPRDASLRLVDWNSSHPACAGRVEIYHGGQWGTVCDDNWGIQDAQVVCRQLGCGYAVSAPGNAYFGSGSGPITLDDVECSGVESNLWQCRNRGWFSHNCAHHEDAGVICTGTYTTTPDPVYNLTRPATNYTCGGFLSQSSGSFFSPFYPGNYPNSAKCVWDIEVQNDYRVTVVFRDVQLEGGCNYDYIEVFDGPYHSSPLLARVCDGARGSFTSSSNFMSIRFISDGSVTKRGFQAEYYSRFFNGSTKLLCLQNHMRASVSVGYLLSLGYSARDLVIPGWDRNYQCQPQIASSQVTFTVPYSGCGSTQQVDNDTITYSNFLKAAVSSGIIKRRKDLLIHISCKMLQNTWVNTMYIANDTLEIKNIQYSNFDVNISFYTSPSFLYPVTSSPYYVDLNQDLYLQAEILHSNASLALFVDTCVASPDPNDFTSLTYDLIRSGCVKDETYQSYQQPSPNVLRFKFSSFHFLSRFPSVYLQCKMVVCRAYDASSRCSRGCIVRAKRGVGSYQEKVDVALGPILLQVPHAEKRSLDRPEVDLEEEASAQGSSHSATILAGVFLLVLLAVAAFALGRSTRAVRGLPLSSRM</sequence>
<keyword evidence="4" id="KW-0217">Developmental protein</keyword>
<keyword evidence="8" id="KW-0221">Differentiation</keyword>
<feature type="domain" description="SRCR" evidence="20">
    <location>
        <begin position="1662"/>
        <end position="1762"/>
    </location>
</feature>
<feature type="disulfide bond" evidence="16">
    <location>
        <begin position="408"/>
        <end position="469"/>
    </location>
</feature>
<dbReference type="Pfam" id="PF23344">
    <property type="entry name" value="ZP-N"/>
    <property type="match status" value="1"/>
</dbReference>
<feature type="disulfide bond" evidence="16">
    <location>
        <begin position="304"/>
        <end position="314"/>
    </location>
</feature>
<dbReference type="PROSITE" id="PS50287">
    <property type="entry name" value="SRCR_2"/>
    <property type="match status" value="16"/>
</dbReference>
<feature type="disulfide bond" evidence="16">
    <location>
        <begin position="1987"/>
        <end position="1997"/>
    </location>
</feature>
<evidence type="ECO:0000313" key="22">
    <source>
        <dbReference type="Proteomes" id="UP001652580"/>
    </source>
</evidence>
<feature type="disulfide bond" evidence="16">
    <location>
        <begin position="2233"/>
        <end position="2243"/>
    </location>
</feature>
<dbReference type="InterPro" id="IPR001190">
    <property type="entry name" value="SRCR"/>
</dbReference>
<dbReference type="Pfam" id="PF00100">
    <property type="entry name" value="Zona_pellucida"/>
    <property type="match status" value="1"/>
</dbReference>
<dbReference type="InterPro" id="IPR017977">
    <property type="entry name" value="ZP_dom_CS"/>
</dbReference>
<feature type="disulfide bond" evidence="16">
    <location>
        <begin position="543"/>
        <end position="604"/>
    </location>
</feature>
<keyword evidence="17" id="KW-0472">Membrane</keyword>
<evidence type="ECO:0000256" key="11">
    <source>
        <dbReference type="ARBA" id="ARBA00023180"/>
    </source>
</evidence>
<feature type="disulfide bond" evidence="16">
    <location>
        <begin position="439"/>
        <end position="449"/>
    </location>
</feature>
<dbReference type="InterPro" id="IPR035914">
    <property type="entry name" value="Sperma_CUB_dom_sf"/>
</dbReference>
<feature type="disulfide bond" evidence="16">
    <location>
        <begin position="920"/>
        <end position="981"/>
    </location>
</feature>
<feature type="disulfide bond" evidence="16">
    <location>
        <begin position="1859"/>
        <end position="1869"/>
    </location>
</feature>
<feature type="disulfide bond" evidence="16">
    <location>
        <begin position="273"/>
        <end position="334"/>
    </location>
</feature>
<feature type="domain" description="SRCR" evidence="20">
    <location>
        <begin position="370"/>
        <end position="470"/>
    </location>
</feature>
<reference evidence="23" key="1">
    <citation type="submission" date="2025-08" db="UniProtKB">
        <authorList>
            <consortium name="RefSeq"/>
        </authorList>
    </citation>
    <scope>IDENTIFICATION</scope>
</reference>
<feature type="domain" description="SRCR" evidence="20">
    <location>
        <begin position="505"/>
        <end position="605"/>
    </location>
</feature>
<dbReference type="InterPro" id="IPR001507">
    <property type="entry name" value="ZP_dom"/>
</dbReference>
<feature type="disulfide bond" evidence="16">
    <location>
        <begin position="1700"/>
        <end position="1761"/>
    </location>
</feature>
<evidence type="ECO:0000256" key="17">
    <source>
        <dbReference type="SAM" id="Phobius"/>
    </source>
</evidence>
<feature type="disulfide bond" evidence="16">
    <location>
        <begin position="907"/>
        <end position="971"/>
    </location>
</feature>
<evidence type="ECO:0000256" key="16">
    <source>
        <dbReference type="PROSITE-ProRule" id="PRU00196"/>
    </source>
</evidence>
<feature type="domain" description="SRCR" evidence="20">
    <location>
        <begin position="1790"/>
        <end position="1890"/>
    </location>
</feature>
<proteinExistence type="inferred from homology"/>
<comment type="caution">
    <text evidence="15">Lacks conserved residue(s) required for the propagation of feature annotation.</text>
</comment>
<feature type="domain" description="SRCR" evidence="20">
    <location>
        <begin position="633"/>
        <end position="733"/>
    </location>
</feature>
<feature type="disulfide bond" evidence="16">
    <location>
        <begin position="779"/>
        <end position="843"/>
    </location>
</feature>
<feature type="domain" description="ZP" evidence="21">
    <location>
        <begin position="2404"/>
        <end position="2652"/>
    </location>
</feature>
<dbReference type="InterPro" id="IPR055355">
    <property type="entry name" value="ZP-C"/>
</dbReference>
<keyword evidence="7" id="KW-0677">Repeat</keyword>
<dbReference type="Gene3D" id="3.10.250.10">
    <property type="entry name" value="SRCR-like domain"/>
    <property type="match status" value="16"/>
</dbReference>
<evidence type="ECO:0000259" key="19">
    <source>
        <dbReference type="PROSITE" id="PS01180"/>
    </source>
</evidence>
<feature type="disulfide bond" evidence="16">
    <location>
        <begin position="1431"/>
        <end position="1495"/>
    </location>
</feature>
<dbReference type="InterPro" id="IPR042235">
    <property type="entry name" value="ZP-C_dom"/>
</dbReference>
<feature type="disulfide bond" evidence="16">
    <location>
        <begin position="1603"/>
        <end position="1613"/>
    </location>
</feature>
<dbReference type="PROSITE" id="PS01180">
    <property type="entry name" value="CUB"/>
    <property type="match status" value="2"/>
</dbReference>
<feature type="disulfide bond" evidence="16">
    <location>
        <begin position="671"/>
        <end position="732"/>
    </location>
</feature>
<evidence type="ECO:0000256" key="3">
    <source>
        <dbReference type="ARBA" id="ARBA00022448"/>
    </source>
</evidence>
<feature type="disulfide bond" evidence="16">
    <location>
        <begin position="702"/>
        <end position="712"/>
    </location>
</feature>
<dbReference type="SMART" id="SM00202">
    <property type="entry name" value="SR"/>
    <property type="match status" value="16"/>
</dbReference>
<feature type="domain" description="SRCR" evidence="20">
    <location>
        <begin position="108"/>
        <end position="208"/>
    </location>
</feature>
<comment type="subcellular location">
    <subcellularLocation>
        <location evidence="1">Secreted</location>
    </subcellularLocation>
</comment>
<evidence type="ECO:0000256" key="5">
    <source>
        <dbReference type="ARBA" id="ARBA00022525"/>
    </source>
</evidence>
<evidence type="ECO:0000256" key="1">
    <source>
        <dbReference type="ARBA" id="ARBA00004613"/>
    </source>
</evidence>
<evidence type="ECO:0000256" key="14">
    <source>
        <dbReference type="ARBA" id="ARBA00047200"/>
    </source>
</evidence>
<keyword evidence="10 16" id="KW-1015">Disulfide bond</keyword>
<evidence type="ECO:0000256" key="8">
    <source>
        <dbReference type="ARBA" id="ARBA00022782"/>
    </source>
</evidence>
<dbReference type="Gene3D" id="2.60.40.3210">
    <property type="entry name" value="Zona pellucida, ZP-N domain"/>
    <property type="match status" value="1"/>
</dbReference>
<feature type="domain" description="SRCR" evidence="20">
    <location>
        <begin position="1150"/>
        <end position="1250"/>
    </location>
</feature>
<evidence type="ECO:0000256" key="7">
    <source>
        <dbReference type="ARBA" id="ARBA00022737"/>
    </source>
</evidence>
<dbReference type="Proteomes" id="UP001652580">
    <property type="component" value="Chromosome 16"/>
</dbReference>
<feature type="disulfide bond" evidence="16">
    <location>
        <begin position="395"/>
        <end position="459"/>
    </location>
</feature>
<feature type="disulfide bond" evidence="16">
    <location>
        <begin position="951"/>
        <end position="961"/>
    </location>
</feature>
<dbReference type="InterPro" id="IPR000859">
    <property type="entry name" value="CUB_dom"/>
</dbReference>
<dbReference type="GeneID" id="103019813"/>
<feature type="disulfide bond" evidence="16">
    <location>
        <begin position="1475"/>
        <end position="1485"/>
    </location>
</feature>
<organism evidence="22 23">
    <name type="scientific">Balaenoptera acutorostrata</name>
    <name type="common">Common minke whale</name>
    <name type="synonym">Balaena rostrata</name>
    <dbReference type="NCBI Taxonomy" id="9767"/>
    <lineage>
        <taxon>Eukaryota</taxon>
        <taxon>Metazoa</taxon>
        <taxon>Chordata</taxon>
        <taxon>Craniata</taxon>
        <taxon>Vertebrata</taxon>
        <taxon>Euteleostomi</taxon>
        <taxon>Mammalia</taxon>
        <taxon>Eutheria</taxon>
        <taxon>Laurasiatheria</taxon>
        <taxon>Artiodactyla</taxon>
        <taxon>Whippomorpha</taxon>
        <taxon>Cetacea</taxon>
        <taxon>Mysticeti</taxon>
        <taxon>Balaenopteridae</taxon>
        <taxon>Balaenoptera</taxon>
    </lineage>
</organism>
<dbReference type="RefSeq" id="XP_057387400.1">
    <property type="nucleotide sequence ID" value="XM_057531417.1"/>
</dbReference>
<dbReference type="CDD" id="cd00041">
    <property type="entry name" value="CUB"/>
    <property type="match status" value="2"/>
</dbReference>
<dbReference type="SMART" id="SM00241">
    <property type="entry name" value="ZP"/>
    <property type="match status" value="1"/>
</dbReference>
<feature type="domain" description="CUB" evidence="19">
    <location>
        <begin position="2286"/>
        <end position="2395"/>
    </location>
</feature>
<protein>
    <recommendedName>
        <fullName evidence="13">Scavenger receptor cysteine-rich domain-containing protein DMBT1</fullName>
    </recommendedName>
    <alternativeName>
        <fullName evidence="14">Deleted in malignant brain tumors 1 protein</fullName>
    </alternativeName>
    <alternativeName>
        <fullName evidence="12">Hensin</fullName>
    </alternativeName>
</protein>